<dbReference type="Pfam" id="PF00186">
    <property type="entry name" value="DHFR_1"/>
    <property type="match status" value="1"/>
</dbReference>
<keyword evidence="5 7" id="KW-0560">Oxidoreductase</keyword>
<dbReference type="EMBL" id="CP001365">
    <property type="protein sequence ID" value="ACM56040.1"/>
    <property type="molecule type" value="Genomic_DNA"/>
</dbReference>
<dbReference type="Gene3D" id="3.40.430.10">
    <property type="entry name" value="Dihydrofolate Reductase, subunit A"/>
    <property type="match status" value="1"/>
</dbReference>
<organism evidence="7 8">
    <name type="scientific">Halorubrum lacusprofundi (strain ATCC 49239 / DSM 5036 / JCM 8891 / ACAM 34)</name>
    <dbReference type="NCBI Taxonomy" id="416348"/>
    <lineage>
        <taxon>Archaea</taxon>
        <taxon>Methanobacteriati</taxon>
        <taxon>Methanobacteriota</taxon>
        <taxon>Stenosarchaea group</taxon>
        <taxon>Halobacteria</taxon>
        <taxon>Halobacteriales</taxon>
        <taxon>Haloferacaceae</taxon>
        <taxon>Halorubrum</taxon>
    </lineage>
</organism>
<dbReference type="GO" id="GO:0046655">
    <property type="term" value="P:folic acid metabolic process"/>
    <property type="evidence" value="ECO:0007669"/>
    <property type="project" value="TreeGrafter"/>
</dbReference>
<evidence type="ECO:0000256" key="4">
    <source>
        <dbReference type="ARBA" id="ARBA00022857"/>
    </source>
</evidence>
<dbReference type="PROSITE" id="PS51330">
    <property type="entry name" value="DHFR_2"/>
    <property type="match status" value="1"/>
</dbReference>
<evidence type="ECO:0000313" key="7">
    <source>
        <dbReference type="EMBL" id="ACM56040.1"/>
    </source>
</evidence>
<dbReference type="PIRSF" id="PIRSF000194">
    <property type="entry name" value="DHFR"/>
    <property type="match status" value="1"/>
</dbReference>
<dbReference type="GO" id="GO:0006730">
    <property type="term" value="P:one-carbon metabolic process"/>
    <property type="evidence" value="ECO:0007669"/>
    <property type="project" value="UniProtKB-KW"/>
</dbReference>
<evidence type="ECO:0000256" key="1">
    <source>
        <dbReference type="ARBA" id="ARBA00004903"/>
    </source>
</evidence>
<reference evidence="7 8" key="1">
    <citation type="journal article" date="2016" name="Stand. Genomic Sci.">
        <title>Complete genome sequence of the Antarctic Halorubrum lacusprofundi type strain ACAM 34.</title>
        <authorList>
            <person name="Anderson I.J."/>
            <person name="DasSarma P."/>
            <person name="Lucas S."/>
            <person name="Copeland A."/>
            <person name="Lapidus A."/>
            <person name="Del Rio T.G."/>
            <person name="Tice H."/>
            <person name="Dalin E."/>
            <person name="Bruce D.C."/>
            <person name="Goodwin L."/>
            <person name="Pitluck S."/>
            <person name="Sims D."/>
            <person name="Brettin T.S."/>
            <person name="Detter J.C."/>
            <person name="Han C.S."/>
            <person name="Larimer F."/>
            <person name="Hauser L."/>
            <person name="Land M."/>
            <person name="Ivanova N."/>
            <person name="Richardson P."/>
            <person name="Cavicchioli R."/>
            <person name="DasSarma S."/>
            <person name="Woese C.R."/>
            <person name="Kyrpides N.C."/>
        </authorList>
    </citation>
    <scope>NUCLEOTIDE SEQUENCE [LARGE SCALE GENOMIC DNA]</scope>
    <source>
        <strain evidence="8">ATCC 49239 / DSM 5036 / JCM 8891 / ACAM 34</strain>
    </source>
</reference>
<dbReference type="GO" id="GO:0046452">
    <property type="term" value="P:dihydrofolate metabolic process"/>
    <property type="evidence" value="ECO:0007669"/>
    <property type="project" value="TreeGrafter"/>
</dbReference>
<gene>
    <name evidence="7" type="ordered locus">Hlac_0438</name>
</gene>
<sequence length="175" mass="19084">MQLVSVAALAENRAIGRDGEVPWPHIEADVRQYRERVAGSPVILGRRTFDSMRDHLPGSRQIVVSRSVESVDVPTAVVADGVDSALERAAEILDEGDSDADDTDAADDTVYVLGGGGIYELFQPHLDRMVLSHVTGSYEGDTFYPAWDSAEWTVAAETAYDRFTLREWVRSGGAA</sequence>
<dbReference type="HOGENOM" id="CLU_043966_5_2_2"/>
<dbReference type="EC" id="1.5.1.3" evidence="2"/>
<evidence type="ECO:0000256" key="2">
    <source>
        <dbReference type="ARBA" id="ARBA00012856"/>
    </source>
</evidence>
<protein>
    <recommendedName>
        <fullName evidence="2">dihydrofolate reductase</fullName>
        <ecNumber evidence="2">1.5.1.3</ecNumber>
    </recommendedName>
</protein>
<dbReference type="GO" id="GO:0046654">
    <property type="term" value="P:tetrahydrofolate biosynthetic process"/>
    <property type="evidence" value="ECO:0007669"/>
    <property type="project" value="InterPro"/>
</dbReference>
<dbReference type="CDD" id="cd00209">
    <property type="entry name" value="DHFR"/>
    <property type="match status" value="1"/>
</dbReference>
<evidence type="ECO:0000256" key="5">
    <source>
        <dbReference type="ARBA" id="ARBA00023002"/>
    </source>
</evidence>
<evidence type="ECO:0000259" key="6">
    <source>
        <dbReference type="PROSITE" id="PS51330"/>
    </source>
</evidence>
<dbReference type="GeneID" id="7401056"/>
<dbReference type="GO" id="GO:0005829">
    <property type="term" value="C:cytosol"/>
    <property type="evidence" value="ECO:0007669"/>
    <property type="project" value="TreeGrafter"/>
</dbReference>
<dbReference type="eggNOG" id="arCOG01490">
    <property type="taxonomic scope" value="Archaea"/>
</dbReference>
<dbReference type="PRINTS" id="PR00070">
    <property type="entry name" value="DHFR"/>
</dbReference>
<dbReference type="RefSeq" id="WP_012659675.1">
    <property type="nucleotide sequence ID" value="NC_012029.1"/>
</dbReference>
<keyword evidence="8" id="KW-1185">Reference proteome</keyword>
<keyword evidence="4" id="KW-0521">NADP</keyword>
<keyword evidence="3" id="KW-0554">One-carbon metabolism</keyword>
<evidence type="ECO:0000256" key="3">
    <source>
        <dbReference type="ARBA" id="ARBA00022563"/>
    </source>
</evidence>
<dbReference type="PANTHER" id="PTHR48069">
    <property type="entry name" value="DIHYDROFOLATE REDUCTASE"/>
    <property type="match status" value="1"/>
</dbReference>
<dbReference type="InterPro" id="IPR012259">
    <property type="entry name" value="DHFR"/>
</dbReference>
<dbReference type="GO" id="GO:0050661">
    <property type="term" value="F:NADP binding"/>
    <property type="evidence" value="ECO:0007669"/>
    <property type="project" value="InterPro"/>
</dbReference>
<comment type="pathway">
    <text evidence="1">Cofactor biosynthesis; tetrahydrofolate biosynthesis; 5,6,7,8-tetrahydrofolate from 7,8-dihydrofolate: step 1/1.</text>
</comment>
<dbReference type="PANTHER" id="PTHR48069:SF3">
    <property type="entry name" value="DIHYDROFOLATE REDUCTASE"/>
    <property type="match status" value="1"/>
</dbReference>
<evidence type="ECO:0000313" key="8">
    <source>
        <dbReference type="Proteomes" id="UP000000740"/>
    </source>
</evidence>
<accession>B9LSX5</accession>
<dbReference type="Proteomes" id="UP000000740">
    <property type="component" value="Chromosome 1"/>
</dbReference>
<feature type="domain" description="DHFR" evidence="6">
    <location>
        <begin position="2"/>
        <end position="175"/>
    </location>
</feature>
<name>B9LSX5_HALLT</name>
<dbReference type="InterPro" id="IPR024072">
    <property type="entry name" value="DHFR-like_dom_sf"/>
</dbReference>
<dbReference type="InterPro" id="IPR001796">
    <property type="entry name" value="DHFR_dom"/>
</dbReference>
<dbReference type="SUPFAM" id="SSF53597">
    <property type="entry name" value="Dihydrofolate reductase-like"/>
    <property type="match status" value="1"/>
</dbReference>
<dbReference type="GO" id="GO:0004146">
    <property type="term" value="F:dihydrofolate reductase activity"/>
    <property type="evidence" value="ECO:0007669"/>
    <property type="project" value="UniProtKB-EC"/>
</dbReference>
<dbReference type="AlphaFoldDB" id="B9LSX5"/>
<dbReference type="KEGG" id="hla:Hlac_0438"/>
<proteinExistence type="predicted"/>